<evidence type="ECO:0000259" key="1">
    <source>
        <dbReference type="PROSITE" id="PS50206"/>
    </source>
</evidence>
<keyword evidence="3" id="KW-1185">Reference proteome</keyword>
<dbReference type="PANTHER" id="PTHR43031">
    <property type="entry name" value="FAD-DEPENDENT OXIDOREDUCTASE"/>
    <property type="match status" value="1"/>
</dbReference>
<dbReference type="SUPFAM" id="SSF52821">
    <property type="entry name" value="Rhodanese/Cell cycle control phosphatase"/>
    <property type="match status" value="2"/>
</dbReference>
<dbReference type="AlphaFoldDB" id="F0S5L0"/>
<reference evidence="3" key="2">
    <citation type="submission" date="2011-02" db="EMBL/GenBank/DDBJ databases">
        <title>The complete genome of Pedobacter saltans DSM 12145.</title>
        <authorList>
            <consortium name="US DOE Joint Genome Institute (JGI-PGF)"/>
            <person name="Lucas S."/>
            <person name="Copeland A."/>
            <person name="Lapidus A."/>
            <person name="Bruce D."/>
            <person name="Goodwin L."/>
            <person name="Pitluck S."/>
            <person name="Kyrpides N."/>
            <person name="Mavromatis K."/>
            <person name="Pagani I."/>
            <person name="Ivanova N."/>
            <person name="Ovchinnikova G."/>
            <person name="Lu M."/>
            <person name="Detter J.C."/>
            <person name="Han C."/>
            <person name="Land M."/>
            <person name="Hauser L."/>
            <person name="Markowitz V."/>
            <person name="Cheng J.-F."/>
            <person name="Hugenholtz P."/>
            <person name="Woyke T."/>
            <person name="Wu D."/>
            <person name="Tindall B."/>
            <person name="Pomrenke H.G."/>
            <person name="Brambilla E."/>
            <person name="Klenk H.-P."/>
            <person name="Eisen J.A."/>
        </authorList>
    </citation>
    <scope>NUCLEOTIDE SEQUENCE [LARGE SCALE GENOMIC DNA]</scope>
    <source>
        <strain evidence="3">ATCC 51119 / DSM 12145 / JCM 21818 / LMG 10337 / NBRC 100064 / NCIMB 13643</strain>
    </source>
</reference>
<dbReference type="Proteomes" id="UP000000310">
    <property type="component" value="Chromosome"/>
</dbReference>
<feature type="domain" description="Rhodanese" evidence="1">
    <location>
        <begin position="48"/>
        <end position="139"/>
    </location>
</feature>
<evidence type="ECO:0000313" key="2">
    <source>
        <dbReference type="EMBL" id="ADY54184.1"/>
    </source>
</evidence>
<dbReference type="Pfam" id="PF00581">
    <property type="entry name" value="Rhodanese"/>
    <property type="match status" value="2"/>
</dbReference>
<gene>
    <name evidence="2" type="ordered locus">Pedsa_3655</name>
</gene>
<dbReference type="Gene3D" id="3.40.250.10">
    <property type="entry name" value="Rhodanese-like domain"/>
    <property type="match status" value="2"/>
</dbReference>
<dbReference type="PROSITE" id="PS50206">
    <property type="entry name" value="RHODANESE_3"/>
    <property type="match status" value="2"/>
</dbReference>
<dbReference type="InterPro" id="IPR001763">
    <property type="entry name" value="Rhodanese-like_dom"/>
</dbReference>
<dbReference type="KEGG" id="psn:Pedsa_3655"/>
<dbReference type="eggNOG" id="COG2897">
    <property type="taxonomic scope" value="Bacteria"/>
</dbReference>
<dbReference type="InterPro" id="IPR050229">
    <property type="entry name" value="GlpE_sulfurtransferase"/>
</dbReference>
<dbReference type="STRING" id="762903.Pedsa_3655"/>
<dbReference type="SMART" id="SM00450">
    <property type="entry name" value="RHOD"/>
    <property type="match status" value="2"/>
</dbReference>
<dbReference type="InterPro" id="IPR036873">
    <property type="entry name" value="Rhodanese-like_dom_sf"/>
</dbReference>
<dbReference type="EMBL" id="CP002545">
    <property type="protein sequence ID" value="ADY54184.1"/>
    <property type="molecule type" value="Genomic_DNA"/>
</dbReference>
<dbReference type="HOGENOM" id="CLU_087519_0_0_10"/>
<accession>F0S5L0</accession>
<feature type="domain" description="Rhodanese" evidence="1">
    <location>
        <begin position="153"/>
        <end position="241"/>
    </location>
</feature>
<dbReference type="CDD" id="cd00158">
    <property type="entry name" value="RHOD"/>
    <property type="match status" value="2"/>
</dbReference>
<reference evidence="2 3" key="1">
    <citation type="journal article" date="2011" name="Stand. Genomic Sci.">
        <title>Complete genome sequence of the gliding, heparinolytic Pedobacter saltans type strain (113).</title>
        <authorList>
            <person name="Liolios K."/>
            <person name="Sikorski J."/>
            <person name="Lu M."/>
            <person name="Nolan M."/>
            <person name="Lapidus A."/>
            <person name="Lucas S."/>
            <person name="Hammon N."/>
            <person name="Deshpande S."/>
            <person name="Cheng J.F."/>
            <person name="Tapia R."/>
            <person name="Han C."/>
            <person name="Goodwin L."/>
            <person name="Pitluck S."/>
            <person name="Huntemann M."/>
            <person name="Ivanova N."/>
            <person name="Pagani I."/>
            <person name="Mavromatis K."/>
            <person name="Ovchinikova G."/>
            <person name="Pati A."/>
            <person name="Chen A."/>
            <person name="Palaniappan K."/>
            <person name="Land M."/>
            <person name="Hauser L."/>
            <person name="Brambilla E.M."/>
            <person name="Kotsyurbenko O."/>
            <person name="Rohde M."/>
            <person name="Tindall B.J."/>
            <person name="Abt B."/>
            <person name="Goker M."/>
            <person name="Detter J.C."/>
            <person name="Woyke T."/>
            <person name="Bristow J."/>
            <person name="Eisen J.A."/>
            <person name="Markowitz V."/>
            <person name="Hugenholtz P."/>
            <person name="Klenk H.P."/>
            <person name="Kyrpides N.C."/>
        </authorList>
    </citation>
    <scope>NUCLEOTIDE SEQUENCE [LARGE SCALE GENOMIC DNA]</scope>
    <source>
        <strain evidence="3">ATCC 51119 / DSM 12145 / JCM 21818 / LMG 10337 / NBRC 100064 / NCIMB 13643</strain>
    </source>
</reference>
<name>F0S5L0_PSESL</name>
<dbReference type="PANTHER" id="PTHR43031:SF1">
    <property type="entry name" value="PYRIDINE NUCLEOTIDE-DISULPHIDE OXIDOREDUCTASE"/>
    <property type="match status" value="1"/>
</dbReference>
<sequence>MSIKEKLNMKNIIVIFISLLLCKVSISNAEEILVPLPLDLTTFENALESDSFVVLDTRSAKEFAEGHIRKSVFLGIDGSFDTWLSTAIPDKNQFLLVIANEGKEKEILQKLGKSGYFHVKGFLKGGIDTWIKAGKKLDKVKEAGAGDLEKVISRKNKRIIDVRKPDEYQQGHLITALNNPLSDLPVWETEIHNKNTFYVYCASGYRSMIAVSLLQLKGAKNVVNVKGGYKAIQANKNLKIESK</sequence>
<protein>
    <submittedName>
        <fullName evidence="2">Rhodanese domain protein</fullName>
    </submittedName>
</protein>
<proteinExistence type="predicted"/>
<evidence type="ECO:0000313" key="3">
    <source>
        <dbReference type="Proteomes" id="UP000000310"/>
    </source>
</evidence>
<organism evidence="2 3">
    <name type="scientific">Pseudopedobacter saltans (strain ATCC 51119 / DSM 12145 / JCM 21818 / CCUG 39354 / LMG 10337 / NBRC 100064 / NCIMB 13643)</name>
    <name type="common">Pedobacter saltans</name>
    <dbReference type="NCBI Taxonomy" id="762903"/>
    <lineage>
        <taxon>Bacteria</taxon>
        <taxon>Pseudomonadati</taxon>
        <taxon>Bacteroidota</taxon>
        <taxon>Sphingobacteriia</taxon>
        <taxon>Sphingobacteriales</taxon>
        <taxon>Sphingobacteriaceae</taxon>
        <taxon>Pseudopedobacter</taxon>
    </lineage>
</organism>